<reference evidence="1" key="1">
    <citation type="submission" date="2020-12" db="EMBL/GenBank/DDBJ databases">
        <title>Marinomonas arctica sp. nov., a psychrotolerant bacterium isolated from the Arctic.</title>
        <authorList>
            <person name="Zhang Y."/>
        </authorList>
    </citation>
    <scope>NUCLEOTIDE SEQUENCE</scope>
    <source>
        <strain evidence="1">C1424</strain>
    </source>
</reference>
<gene>
    <name evidence="1" type="ORF">I8J31_20510</name>
</gene>
<evidence type="ECO:0000313" key="1">
    <source>
        <dbReference type="EMBL" id="MBJ7540054.1"/>
    </source>
</evidence>
<protein>
    <recommendedName>
        <fullName evidence="3">Immunity protein 7</fullName>
    </recommendedName>
</protein>
<accession>A0A934MY55</accession>
<comment type="caution">
    <text evidence="1">The sequence shown here is derived from an EMBL/GenBank/DDBJ whole genome shotgun (WGS) entry which is preliminary data.</text>
</comment>
<dbReference type="AlphaFoldDB" id="A0A934MY55"/>
<keyword evidence="2" id="KW-1185">Reference proteome</keyword>
<dbReference type="Pfam" id="PF15585">
    <property type="entry name" value="Imm7"/>
    <property type="match status" value="1"/>
</dbReference>
<evidence type="ECO:0000313" key="2">
    <source>
        <dbReference type="Proteomes" id="UP000628710"/>
    </source>
</evidence>
<sequence>MFLYYGWLTIEAEEHESNYYSLQNFDLIQEKINEFNALYFSENTFTLKTINGYKHLLVSGADNRKGEFWNLIYKELFWIAEIMKGSYGVIYTRDTANYEGNIKSNEFEVYVMKRGCFELSNIPDPYLSPCAPKIEDA</sequence>
<proteinExistence type="predicted"/>
<dbReference type="InterPro" id="IPR028965">
    <property type="entry name" value="Imm7"/>
</dbReference>
<name>A0A934MY55_9GAMM</name>
<evidence type="ECO:0008006" key="3">
    <source>
        <dbReference type="Google" id="ProtNLM"/>
    </source>
</evidence>
<dbReference type="Proteomes" id="UP000628710">
    <property type="component" value="Unassembled WGS sequence"/>
</dbReference>
<organism evidence="1 2">
    <name type="scientific">Marinomonas transparens</name>
    <dbReference type="NCBI Taxonomy" id="2795388"/>
    <lineage>
        <taxon>Bacteria</taxon>
        <taxon>Pseudomonadati</taxon>
        <taxon>Pseudomonadota</taxon>
        <taxon>Gammaproteobacteria</taxon>
        <taxon>Oceanospirillales</taxon>
        <taxon>Oceanospirillaceae</taxon>
        <taxon>Marinomonas</taxon>
    </lineage>
</organism>
<dbReference type="EMBL" id="JAEMNX010000050">
    <property type="protein sequence ID" value="MBJ7540054.1"/>
    <property type="molecule type" value="Genomic_DNA"/>
</dbReference>
<dbReference type="RefSeq" id="WP_199470447.1">
    <property type="nucleotide sequence ID" value="NZ_JAEMNX010000050.1"/>
</dbReference>